<dbReference type="Pfam" id="PF06985">
    <property type="entry name" value="HET"/>
    <property type="match status" value="1"/>
</dbReference>
<dbReference type="PANTHER" id="PTHR24148:SF64">
    <property type="entry name" value="HETEROKARYON INCOMPATIBILITY DOMAIN-CONTAINING PROTEIN"/>
    <property type="match status" value="1"/>
</dbReference>
<evidence type="ECO:0000313" key="2">
    <source>
        <dbReference type="EMBL" id="KAE8381136.1"/>
    </source>
</evidence>
<dbReference type="PANTHER" id="PTHR24148">
    <property type="entry name" value="ANKYRIN REPEAT DOMAIN-CONTAINING PROTEIN 39 HOMOLOG-RELATED"/>
    <property type="match status" value="1"/>
</dbReference>
<dbReference type="InterPro" id="IPR052895">
    <property type="entry name" value="HetReg/Transcr_Mod"/>
</dbReference>
<feature type="domain" description="Heterokaryon incompatibility" evidence="1">
    <location>
        <begin position="52"/>
        <end position="124"/>
    </location>
</feature>
<accession>A0A5N7BH73</accession>
<dbReference type="OrthoDB" id="4850726at2759"/>
<gene>
    <name evidence="2" type="ORF">BDV26DRAFT_256160</name>
</gene>
<evidence type="ECO:0000313" key="3">
    <source>
        <dbReference type="Proteomes" id="UP000326198"/>
    </source>
</evidence>
<protein>
    <recommendedName>
        <fullName evidence="1">Heterokaryon incompatibility domain-containing protein</fullName>
    </recommendedName>
</protein>
<reference evidence="2 3" key="1">
    <citation type="submission" date="2019-04" db="EMBL/GenBank/DDBJ databases">
        <title>Friends and foes A comparative genomics studyof 23 Aspergillus species from section Flavi.</title>
        <authorList>
            <consortium name="DOE Joint Genome Institute"/>
            <person name="Kjaerbolling I."/>
            <person name="Vesth T."/>
            <person name="Frisvad J.C."/>
            <person name="Nybo J.L."/>
            <person name="Theobald S."/>
            <person name="Kildgaard S."/>
            <person name="Isbrandt T."/>
            <person name="Kuo A."/>
            <person name="Sato A."/>
            <person name="Lyhne E.K."/>
            <person name="Kogle M.E."/>
            <person name="Wiebenga A."/>
            <person name="Kun R.S."/>
            <person name="Lubbers R.J."/>
            <person name="Makela M.R."/>
            <person name="Barry K."/>
            <person name="Chovatia M."/>
            <person name="Clum A."/>
            <person name="Daum C."/>
            <person name="Haridas S."/>
            <person name="He G."/>
            <person name="LaButti K."/>
            <person name="Lipzen A."/>
            <person name="Mondo S."/>
            <person name="Riley R."/>
            <person name="Salamov A."/>
            <person name="Simmons B.A."/>
            <person name="Magnuson J.K."/>
            <person name="Henrissat B."/>
            <person name="Mortensen U.H."/>
            <person name="Larsen T.O."/>
            <person name="Devries R.P."/>
            <person name="Grigoriev I.V."/>
            <person name="Machida M."/>
            <person name="Baker S.E."/>
            <person name="Andersen M.R."/>
        </authorList>
    </citation>
    <scope>NUCLEOTIDE SEQUENCE [LARGE SCALE GENOMIC DNA]</scope>
    <source>
        <strain evidence="2 3">IBT 29228</strain>
    </source>
</reference>
<name>A0A5N7BH73_9EURO</name>
<dbReference type="EMBL" id="ML736174">
    <property type="protein sequence ID" value="KAE8381136.1"/>
    <property type="molecule type" value="Genomic_DNA"/>
</dbReference>
<dbReference type="Proteomes" id="UP000326198">
    <property type="component" value="Unassembled WGS sequence"/>
</dbReference>
<sequence length="131" mass="15299">MQAKMRSNCLPSSSIRTERRLCNFPSQLYHSTKSQRSRLLHMNGRTWGQLHETAIVEEYPFHTTPNLSYALHHLRYPMRVRLSLVDYICIDQDNVNEKLNQILLMRSINVEATPVIIMFVEESTPNIELAV</sequence>
<proteinExistence type="predicted"/>
<dbReference type="AlphaFoldDB" id="A0A5N7BH73"/>
<dbReference type="InterPro" id="IPR010730">
    <property type="entry name" value="HET"/>
</dbReference>
<evidence type="ECO:0000259" key="1">
    <source>
        <dbReference type="Pfam" id="PF06985"/>
    </source>
</evidence>
<keyword evidence="3" id="KW-1185">Reference proteome</keyword>
<organism evidence="2 3">
    <name type="scientific">Aspergillus bertholletiae</name>
    <dbReference type="NCBI Taxonomy" id="1226010"/>
    <lineage>
        <taxon>Eukaryota</taxon>
        <taxon>Fungi</taxon>
        <taxon>Dikarya</taxon>
        <taxon>Ascomycota</taxon>
        <taxon>Pezizomycotina</taxon>
        <taxon>Eurotiomycetes</taxon>
        <taxon>Eurotiomycetidae</taxon>
        <taxon>Eurotiales</taxon>
        <taxon>Aspergillaceae</taxon>
        <taxon>Aspergillus</taxon>
        <taxon>Aspergillus subgen. Circumdati</taxon>
    </lineage>
</organism>